<proteinExistence type="predicted"/>
<accession>F4SCM8</accession>
<feature type="compositionally biased region" description="Basic and acidic residues" evidence="1">
    <location>
        <begin position="183"/>
        <end position="206"/>
    </location>
</feature>
<feature type="compositionally biased region" description="Polar residues" evidence="1">
    <location>
        <begin position="209"/>
        <end position="219"/>
    </location>
</feature>
<sequence>MMKMQAQIDELYSRGENAKGGALLAFFCDTFLRDDLRRDQGNRRSTSRHPTPGPSNQHDTSQRQQADQPDTIVPLPSPFLASAPPPQALSAPQHEQQAQANRVRRADAPQQQTGPEGQAGDRGGWSTVRRSPRRLIEEDPSEDSRRSPRHHSPKPTSPRRGPPYTRQTRTSPPEPVFSNRYSPLRDLDQVEEQRDRNHTMTDRRPEQLATRTETAQATGEKSEEELAKVMLDSGKGCMVLSNGDVIENGRRILNDESEQMDKVLTPLSQVLQVWLKTFKAYIPLTVFNKRWLLDDQREWEVKDPQSEAKILKGGAAVKAYGGKPPPNKLLMQFEDWLDSMKLFVRYVEEAGWVTQAAQFKAHMDIVMELRDSIGGYEGNGRSEDLQHLESSNAGLRRGKTGMR</sequence>
<dbReference type="EMBL" id="GL883213">
    <property type="protein sequence ID" value="EGF97605.1"/>
    <property type="molecule type" value="Genomic_DNA"/>
</dbReference>
<keyword evidence="3" id="KW-1185">Reference proteome</keyword>
<organism evidence="3">
    <name type="scientific">Melampsora larici-populina (strain 98AG31 / pathotype 3-4-7)</name>
    <name type="common">Poplar leaf rust fungus</name>
    <dbReference type="NCBI Taxonomy" id="747676"/>
    <lineage>
        <taxon>Eukaryota</taxon>
        <taxon>Fungi</taxon>
        <taxon>Dikarya</taxon>
        <taxon>Basidiomycota</taxon>
        <taxon>Pucciniomycotina</taxon>
        <taxon>Pucciniomycetes</taxon>
        <taxon>Pucciniales</taxon>
        <taxon>Melampsoraceae</taxon>
        <taxon>Melampsora</taxon>
    </lineage>
</organism>
<dbReference type="AlphaFoldDB" id="F4SCM8"/>
<feature type="compositionally biased region" description="Low complexity" evidence="1">
    <location>
        <begin position="78"/>
        <end position="93"/>
    </location>
</feature>
<dbReference type="VEuPathDB" id="FungiDB:MELLADRAFT_84835"/>
<feature type="region of interest" description="Disordered" evidence="1">
    <location>
        <begin position="380"/>
        <end position="403"/>
    </location>
</feature>
<dbReference type="Proteomes" id="UP000001072">
    <property type="component" value="Unassembled WGS sequence"/>
</dbReference>
<dbReference type="GeneID" id="18933625"/>
<protein>
    <submittedName>
        <fullName evidence="2">Uncharacterized protein</fullName>
    </submittedName>
</protein>
<dbReference type="RefSeq" id="XP_007419128.1">
    <property type="nucleotide sequence ID" value="XM_007419066.1"/>
</dbReference>
<feature type="compositionally biased region" description="Polar residues" evidence="1">
    <location>
        <begin position="54"/>
        <end position="68"/>
    </location>
</feature>
<dbReference type="KEGG" id="mlr:MELLADRAFT_84835"/>
<feature type="region of interest" description="Disordered" evidence="1">
    <location>
        <begin position="38"/>
        <end position="223"/>
    </location>
</feature>
<feature type="compositionally biased region" description="Basic and acidic residues" evidence="1">
    <location>
        <begin position="134"/>
        <end position="146"/>
    </location>
</feature>
<reference evidence="3" key="1">
    <citation type="journal article" date="2011" name="Proc. Natl. Acad. Sci. U.S.A.">
        <title>Obligate biotrophy features unraveled by the genomic analysis of rust fungi.</title>
        <authorList>
            <person name="Duplessis S."/>
            <person name="Cuomo C.A."/>
            <person name="Lin Y.-C."/>
            <person name="Aerts A."/>
            <person name="Tisserant E."/>
            <person name="Veneault-Fourrey C."/>
            <person name="Joly D.L."/>
            <person name="Hacquard S."/>
            <person name="Amselem J."/>
            <person name="Cantarel B.L."/>
            <person name="Chiu R."/>
            <person name="Coutinho P.M."/>
            <person name="Feau N."/>
            <person name="Field M."/>
            <person name="Frey P."/>
            <person name="Gelhaye E."/>
            <person name="Goldberg J."/>
            <person name="Grabherr M.G."/>
            <person name="Kodira C.D."/>
            <person name="Kohler A."/>
            <person name="Kuees U."/>
            <person name="Lindquist E.A."/>
            <person name="Lucas S.M."/>
            <person name="Mago R."/>
            <person name="Mauceli E."/>
            <person name="Morin E."/>
            <person name="Murat C."/>
            <person name="Pangilinan J.L."/>
            <person name="Park R."/>
            <person name="Pearson M."/>
            <person name="Quesneville H."/>
            <person name="Rouhier N."/>
            <person name="Sakthikumar S."/>
            <person name="Salamov A.A."/>
            <person name="Schmutz J."/>
            <person name="Selles B."/>
            <person name="Shapiro H."/>
            <person name="Tanguay P."/>
            <person name="Tuskan G.A."/>
            <person name="Henrissat B."/>
            <person name="Van de Peer Y."/>
            <person name="Rouze P."/>
            <person name="Ellis J.G."/>
            <person name="Dodds P.N."/>
            <person name="Schein J.E."/>
            <person name="Zhong S."/>
            <person name="Hamelin R.C."/>
            <person name="Grigoriev I.V."/>
            <person name="Szabo L.J."/>
            <person name="Martin F."/>
        </authorList>
    </citation>
    <scope>NUCLEOTIDE SEQUENCE [LARGE SCALE GENOMIC DNA]</scope>
    <source>
        <strain evidence="3">98AG31 / pathotype 3-4-7</strain>
    </source>
</reference>
<evidence type="ECO:0000313" key="2">
    <source>
        <dbReference type="EMBL" id="EGF97605.1"/>
    </source>
</evidence>
<evidence type="ECO:0000313" key="3">
    <source>
        <dbReference type="Proteomes" id="UP000001072"/>
    </source>
</evidence>
<dbReference type="HOGENOM" id="CLU_027286_1_0_1"/>
<dbReference type="InParanoid" id="F4SCM8"/>
<name>F4SCM8_MELLP</name>
<gene>
    <name evidence="2" type="ORF">MELLADRAFT_84835</name>
</gene>
<evidence type="ECO:0000256" key="1">
    <source>
        <dbReference type="SAM" id="MobiDB-lite"/>
    </source>
</evidence>